<dbReference type="STRING" id="326424.FRAAL0519"/>
<reference evidence="1 2" key="1">
    <citation type="journal article" date="2007" name="Genome Res.">
        <title>Genome characteristics of facultatively symbiotic Frankia sp. strains reflect host range and host plant biogeography.</title>
        <authorList>
            <person name="Normand P."/>
            <person name="Lapierre P."/>
            <person name="Tisa L.S."/>
            <person name="Gogarten J.P."/>
            <person name="Alloisio N."/>
            <person name="Bagnarol E."/>
            <person name="Bassi C.A."/>
            <person name="Berry A.M."/>
            <person name="Bickhart D.M."/>
            <person name="Choisne N."/>
            <person name="Couloux A."/>
            <person name="Cournoyer B."/>
            <person name="Cruveiller S."/>
            <person name="Daubin V."/>
            <person name="Demange N."/>
            <person name="Francino M.P."/>
            <person name="Goltsman E."/>
            <person name="Huang Y."/>
            <person name="Kopp O.R."/>
            <person name="Labarre L."/>
            <person name="Lapidus A."/>
            <person name="Lavire C."/>
            <person name="Marechal J."/>
            <person name="Martinez M."/>
            <person name="Mastronunzio J.E."/>
            <person name="Mullin B.C."/>
            <person name="Niemann J."/>
            <person name="Pujic P."/>
            <person name="Rawnsley T."/>
            <person name="Rouy Z."/>
            <person name="Schenowitz C."/>
            <person name="Sellstedt A."/>
            <person name="Tavares F."/>
            <person name="Tomkins J.P."/>
            <person name="Vallenet D."/>
            <person name="Valverde C."/>
            <person name="Wall L.G."/>
            <person name="Wang Y."/>
            <person name="Medigue C."/>
            <person name="Benson D.R."/>
        </authorList>
    </citation>
    <scope>NUCLEOTIDE SEQUENCE [LARGE SCALE GENOMIC DNA]</scope>
    <source>
        <strain evidence="2">DSM 45986 / CECT 9034 / ACN14a</strain>
    </source>
</reference>
<gene>
    <name evidence="1" type="ordered locus">FRAAL0519</name>
</gene>
<accession>Q0RTA7</accession>
<evidence type="ECO:0000313" key="2">
    <source>
        <dbReference type="Proteomes" id="UP000000657"/>
    </source>
</evidence>
<dbReference type="KEGG" id="fal:FRAAL0519"/>
<name>Q0RTA7_FRAAA</name>
<sequence>MAAALTMAAHAVVVVVAIRTSGTDGKDRTAGADRGAEVARVSGACGRTDAAQPVVPARLPDRRLGPHTIAIDYSP</sequence>
<protein>
    <submittedName>
        <fullName evidence="1">Uncharacterized protein</fullName>
    </submittedName>
</protein>
<dbReference type="HOGENOM" id="CLU_2665735_0_0_11"/>
<evidence type="ECO:0000313" key="1">
    <source>
        <dbReference type="EMBL" id="CAJ59194.1"/>
    </source>
</evidence>
<dbReference type="EMBL" id="CT573213">
    <property type="protein sequence ID" value="CAJ59194.1"/>
    <property type="molecule type" value="Genomic_DNA"/>
</dbReference>
<dbReference type="Proteomes" id="UP000000657">
    <property type="component" value="Chromosome"/>
</dbReference>
<dbReference type="AlphaFoldDB" id="Q0RTA7"/>
<keyword evidence="2" id="KW-1185">Reference proteome</keyword>
<organism evidence="1 2">
    <name type="scientific">Frankia alni (strain DSM 45986 / CECT 9034 / ACN14a)</name>
    <dbReference type="NCBI Taxonomy" id="326424"/>
    <lineage>
        <taxon>Bacteria</taxon>
        <taxon>Bacillati</taxon>
        <taxon>Actinomycetota</taxon>
        <taxon>Actinomycetes</taxon>
        <taxon>Frankiales</taxon>
        <taxon>Frankiaceae</taxon>
        <taxon>Frankia</taxon>
    </lineage>
</organism>
<proteinExistence type="predicted"/>